<feature type="transmembrane region" description="Helical" evidence="7">
    <location>
        <begin position="164"/>
        <end position="183"/>
    </location>
</feature>
<dbReference type="InterPro" id="IPR029485">
    <property type="entry name" value="CAT_C"/>
</dbReference>
<keyword evidence="3 7" id="KW-0812">Transmembrane</keyword>
<feature type="transmembrane region" description="Helical" evidence="7">
    <location>
        <begin position="477"/>
        <end position="495"/>
    </location>
</feature>
<feature type="transmembrane region" description="Helical" evidence="7">
    <location>
        <begin position="311"/>
        <end position="342"/>
    </location>
</feature>
<accession>A0A9D4TVR4</accession>
<dbReference type="Proteomes" id="UP001055712">
    <property type="component" value="Unassembled WGS sequence"/>
</dbReference>
<protein>
    <recommendedName>
        <fullName evidence="8">Cationic amino acid transporter C-terminal domain-containing protein</fullName>
    </recommendedName>
</protein>
<dbReference type="InterPro" id="IPR002293">
    <property type="entry name" value="AA/rel_permease1"/>
</dbReference>
<feature type="transmembrane region" description="Helical" evidence="7">
    <location>
        <begin position="138"/>
        <end position="158"/>
    </location>
</feature>
<comment type="similarity">
    <text evidence="2">Belongs to the amino acid-polyamine-organocation (APC) superfamily. Cationic amino acid transporter (CAT) (TC 2.A.3.3) family.</text>
</comment>
<keyword evidence="5 7" id="KW-0472">Membrane</keyword>
<feature type="compositionally biased region" description="Low complexity" evidence="6">
    <location>
        <begin position="590"/>
        <end position="601"/>
    </location>
</feature>
<comment type="caution">
    <text evidence="9">The sequence shown here is derived from an EMBL/GenBank/DDBJ whole genome shotgun (WGS) entry which is preliminary data.</text>
</comment>
<reference evidence="9" key="1">
    <citation type="journal article" date="2019" name="Plant J.">
        <title>Chlorella vulgaris genome assembly and annotation reveals the molecular basis for metabolic acclimation to high light conditions.</title>
        <authorList>
            <person name="Cecchin M."/>
            <person name="Marcolungo L."/>
            <person name="Rossato M."/>
            <person name="Girolomoni L."/>
            <person name="Cosentino E."/>
            <person name="Cuine S."/>
            <person name="Li-Beisson Y."/>
            <person name="Delledonne M."/>
            <person name="Ballottari M."/>
        </authorList>
    </citation>
    <scope>NUCLEOTIDE SEQUENCE</scope>
    <source>
        <strain evidence="9">211/11P</strain>
    </source>
</reference>
<dbReference type="GO" id="GO:0015171">
    <property type="term" value="F:amino acid transmembrane transporter activity"/>
    <property type="evidence" value="ECO:0007669"/>
    <property type="project" value="TreeGrafter"/>
</dbReference>
<reference evidence="9" key="2">
    <citation type="submission" date="2020-11" db="EMBL/GenBank/DDBJ databases">
        <authorList>
            <person name="Cecchin M."/>
            <person name="Marcolungo L."/>
            <person name="Rossato M."/>
            <person name="Girolomoni L."/>
            <person name="Cosentino E."/>
            <person name="Cuine S."/>
            <person name="Li-Beisson Y."/>
            <person name="Delledonne M."/>
            <person name="Ballottari M."/>
        </authorList>
    </citation>
    <scope>NUCLEOTIDE SEQUENCE</scope>
    <source>
        <strain evidence="9">211/11P</strain>
        <tissue evidence="9">Whole cell</tissue>
    </source>
</reference>
<feature type="region of interest" description="Disordered" evidence="6">
    <location>
        <begin position="580"/>
        <end position="611"/>
    </location>
</feature>
<dbReference type="Gene3D" id="1.20.1740.10">
    <property type="entry name" value="Amino acid/polyamine transporter I"/>
    <property type="match status" value="1"/>
</dbReference>
<dbReference type="PANTHER" id="PTHR43243">
    <property type="entry name" value="INNER MEMBRANE TRANSPORTER YGJI-RELATED"/>
    <property type="match status" value="1"/>
</dbReference>
<feature type="domain" description="Cationic amino acid transporter C-terminal" evidence="8">
    <location>
        <begin position="474"/>
        <end position="522"/>
    </location>
</feature>
<sequence length="611" mass="65131">MAVRWRLPKLNLNQQLFWKRAFAARTLEEHRARSGTNELPKVLGGWDLIFIGIGSIVGAGVFVLSGVAANELAGPAVVVSYAIAGTAALLSALCYAEMAVSLPIAGGAFNYISVTFGELAAWTVAWNMCLEITLSSAAVARGFASYLATLLGLAPSALRLSVGVVQLDPAAVLLIAFLTAILVKGTKESSVFNMVVTVLNLASIIFVLCVGFPQAKVSNVTADFNPYGTRGVFSGAAVVFFAFIGFDYVANSAEEAKDPARDLPRGIVGSLTVATLLYVLMSLCICLMVPYQQIDVDAPFAAAFLTNGMPWAARVVSLGAVMGIVTSVMTGLLGQSRLLVVLGRERLLPARLSEVSERTGTPIYATLLTGSMAAALAFVLDIGVLAELVSIGTLYVFLTVNAGTLYNRYHQRGSGSSPLPVLAAVLGLVLTSLGFSLSFTFGASWVAVAVFLALFACITLSLKLLPIRHTPQRFQVPFFPFTPALGILFTMHLIGSLGWPAYMRFGVWMLAGCASYALYGVHGAEQREIEHNREVQARHALRSNRAQLSSPSAIRSLDREGYAGPIGSVEMESGTHTYAAAHVQAERHQMQQQQRLMAGQQNSSSYDAAED</sequence>
<feature type="transmembrane region" description="Helical" evidence="7">
    <location>
        <begin position="227"/>
        <end position="246"/>
    </location>
</feature>
<feature type="transmembrane region" description="Helical" evidence="7">
    <location>
        <begin position="104"/>
        <end position="126"/>
    </location>
</feature>
<name>A0A9D4TVR4_CHLVU</name>
<evidence type="ECO:0000259" key="8">
    <source>
        <dbReference type="Pfam" id="PF13906"/>
    </source>
</evidence>
<evidence type="ECO:0000256" key="7">
    <source>
        <dbReference type="SAM" id="Phobius"/>
    </source>
</evidence>
<proteinExistence type="inferred from homology"/>
<evidence type="ECO:0000313" key="9">
    <source>
        <dbReference type="EMBL" id="KAI3436009.1"/>
    </source>
</evidence>
<dbReference type="OrthoDB" id="512288at2759"/>
<feature type="transmembrane region" description="Helical" evidence="7">
    <location>
        <begin position="195"/>
        <end position="215"/>
    </location>
</feature>
<feature type="transmembrane region" description="Helical" evidence="7">
    <location>
        <begin position="48"/>
        <end position="69"/>
    </location>
</feature>
<evidence type="ECO:0000256" key="4">
    <source>
        <dbReference type="ARBA" id="ARBA00022989"/>
    </source>
</evidence>
<feature type="transmembrane region" description="Helical" evidence="7">
    <location>
        <begin position="388"/>
        <end position="407"/>
    </location>
</feature>
<keyword evidence="4 7" id="KW-1133">Transmembrane helix</keyword>
<dbReference type="EMBL" id="SIDB01000002">
    <property type="protein sequence ID" value="KAI3436009.1"/>
    <property type="molecule type" value="Genomic_DNA"/>
</dbReference>
<evidence type="ECO:0000256" key="6">
    <source>
        <dbReference type="SAM" id="MobiDB-lite"/>
    </source>
</evidence>
<dbReference type="AlphaFoldDB" id="A0A9D4TVR4"/>
<evidence type="ECO:0000256" key="3">
    <source>
        <dbReference type="ARBA" id="ARBA00022692"/>
    </source>
</evidence>
<dbReference type="GO" id="GO:0005886">
    <property type="term" value="C:plasma membrane"/>
    <property type="evidence" value="ECO:0007669"/>
    <property type="project" value="TreeGrafter"/>
</dbReference>
<organism evidence="9 10">
    <name type="scientific">Chlorella vulgaris</name>
    <name type="common">Green alga</name>
    <dbReference type="NCBI Taxonomy" id="3077"/>
    <lineage>
        <taxon>Eukaryota</taxon>
        <taxon>Viridiplantae</taxon>
        <taxon>Chlorophyta</taxon>
        <taxon>core chlorophytes</taxon>
        <taxon>Trebouxiophyceae</taxon>
        <taxon>Chlorellales</taxon>
        <taxon>Chlorellaceae</taxon>
        <taxon>Chlorella clade</taxon>
        <taxon>Chlorella</taxon>
    </lineage>
</organism>
<feature type="transmembrane region" description="Helical" evidence="7">
    <location>
        <begin position="363"/>
        <end position="382"/>
    </location>
</feature>
<comment type="subcellular location">
    <subcellularLocation>
        <location evidence="1">Membrane</location>
        <topology evidence="1">Multi-pass membrane protein</topology>
    </subcellularLocation>
</comment>
<feature type="transmembrane region" description="Helical" evidence="7">
    <location>
        <begin position="267"/>
        <end position="291"/>
    </location>
</feature>
<feature type="transmembrane region" description="Helical" evidence="7">
    <location>
        <begin position="445"/>
        <end position="465"/>
    </location>
</feature>
<feature type="transmembrane region" description="Helical" evidence="7">
    <location>
        <begin position="76"/>
        <end position="98"/>
    </location>
</feature>
<dbReference type="PANTHER" id="PTHR43243:SF41">
    <property type="entry name" value="CATIONIC AMINO ACID TRANSPORTER 7, CHLOROPLASTIC"/>
    <property type="match status" value="1"/>
</dbReference>
<keyword evidence="10" id="KW-1185">Reference proteome</keyword>
<feature type="transmembrane region" description="Helical" evidence="7">
    <location>
        <begin position="419"/>
        <end position="439"/>
    </location>
</feature>
<dbReference type="Pfam" id="PF13906">
    <property type="entry name" value="AA_permease_C"/>
    <property type="match status" value="1"/>
</dbReference>
<evidence type="ECO:0000256" key="1">
    <source>
        <dbReference type="ARBA" id="ARBA00004141"/>
    </source>
</evidence>
<feature type="transmembrane region" description="Helical" evidence="7">
    <location>
        <begin position="501"/>
        <end position="519"/>
    </location>
</feature>
<dbReference type="Pfam" id="PF13520">
    <property type="entry name" value="AA_permease_2"/>
    <property type="match status" value="1"/>
</dbReference>
<evidence type="ECO:0000256" key="2">
    <source>
        <dbReference type="ARBA" id="ARBA00008572"/>
    </source>
</evidence>
<feature type="compositionally biased region" description="Polar residues" evidence="6">
    <location>
        <begin position="602"/>
        <end position="611"/>
    </location>
</feature>
<gene>
    <name evidence="9" type="ORF">D9Q98_002066</name>
</gene>
<evidence type="ECO:0000313" key="10">
    <source>
        <dbReference type="Proteomes" id="UP001055712"/>
    </source>
</evidence>
<evidence type="ECO:0000256" key="5">
    <source>
        <dbReference type="ARBA" id="ARBA00023136"/>
    </source>
</evidence>